<comment type="subunit">
    <text evidence="1">Heterodimer of SbcC and SbcD.</text>
</comment>
<keyword evidence="1" id="KW-0235">DNA replication</keyword>
<keyword evidence="1" id="KW-0255">Endonuclease</keyword>
<dbReference type="InterPro" id="IPR029052">
    <property type="entry name" value="Metallo-depent_PP-like"/>
</dbReference>
<reference evidence="3 4" key="1">
    <citation type="journal article" date="2015" name="Genome Announc.">
        <title>Complete Genome Sequence of the Novel Leech Symbiont Mucinivorans hirudinis M3T.</title>
        <authorList>
            <person name="Nelson M.C."/>
            <person name="Bomar L."/>
            <person name="Graf J."/>
        </authorList>
    </citation>
    <scope>NUCLEOTIDE SEQUENCE [LARGE SCALE GENOMIC DNA]</scope>
    <source>
        <strain evidence="4">M3</strain>
    </source>
</reference>
<keyword evidence="1" id="KW-0233">DNA recombination</keyword>
<name>A0A060REE8_9BACT</name>
<dbReference type="eggNOG" id="COG0420">
    <property type="taxonomic scope" value="Bacteria"/>
</dbReference>
<dbReference type="Gene3D" id="3.60.21.10">
    <property type="match status" value="1"/>
</dbReference>
<dbReference type="GO" id="GO:0008408">
    <property type="term" value="F:3'-5' exonuclease activity"/>
    <property type="evidence" value="ECO:0007669"/>
    <property type="project" value="InterPro"/>
</dbReference>
<evidence type="ECO:0000256" key="1">
    <source>
        <dbReference type="RuleBase" id="RU363069"/>
    </source>
</evidence>
<accession>A0A060REE8</accession>
<organism evidence="3 4">
    <name type="scientific">Mucinivorans hirudinis</name>
    <dbReference type="NCBI Taxonomy" id="1433126"/>
    <lineage>
        <taxon>Bacteria</taxon>
        <taxon>Pseudomonadati</taxon>
        <taxon>Bacteroidota</taxon>
        <taxon>Bacteroidia</taxon>
        <taxon>Bacteroidales</taxon>
        <taxon>Rikenellaceae</taxon>
        <taxon>Mucinivorans</taxon>
    </lineage>
</organism>
<dbReference type="GO" id="GO:0006260">
    <property type="term" value="P:DNA replication"/>
    <property type="evidence" value="ECO:0007669"/>
    <property type="project" value="UniProtKB-KW"/>
</dbReference>
<gene>
    <name evidence="1" type="primary">sbcD</name>
    <name evidence="3" type="ORF">BN938_2559</name>
</gene>
<dbReference type="PANTHER" id="PTHR30337">
    <property type="entry name" value="COMPONENT OF ATP-DEPENDENT DSDNA EXONUCLEASE"/>
    <property type="match status" value="1"/>
</dbReference>
<dbReference type="GO" id="GO:0006310">
    <property type="term" value="P:DNA recombination"/>
    <property type="evidence" value="ECO:0007669"/>
    <property type="project" value="UniProtKB-KW"/>
</dbReference>
<comment type="similarity">
    <text evidence="1">Belongs to the SbcD family.</text>
</comment>
<keyword evidence="1" id="KW-0540">Nuclease</keyword>
<evidence type="ECO:0000313" key="4">
    <source>
        <dbReference type="Proteomes" id="UP000027616"/>
    </source>
</evidence>
<dbReference type="PANTHER" id="PTHR30337:SF0">
    <property type="entry name" value="NUCLEASE SBCCD SUBUNIT D"/>
    <property type="match status" value="1"/>
</dbReference>
<dbReference type="InterPro" id="IPR004843">
    <property type="entry name" value="Calcineurin-like_PHP"/>
</dbReference>
<dbReference type="AlphaFoldDB" id="A0A060REE8"/>
<dbReference type="KEGG" id="rbc:BN938_2559"/>
<comment type="function">
    <text evidence="1">SbcCD cleaves DNA hairpin structures. These structures can inhibit DNA replication and are intermediates in certain DNA recombination reactions. The complex acts as a 3'-&gt;5' double strand exonuclease that can open hairpins. It also has a 5' single-strand endonuclease activity.</text>
</comment>
<dbReference type="OrthoDB" id="9773856at2"/>
<keyword evidence="1 3" id="KW-0269">Exonuclease</keyword>
<dbReference type="InterPro" id="IPR004593">
    <property type="entry name" value="SbcD"/>
</dbReference>
<sequence>MNIIHTADWHLGQTFFEYDRKMEHTLFLAWLREQVKAHEVDVLLVAGDVFDTPNPSAESKAICLQW</sequence>
<dbReference type="HOGENOM" id="CLU_204606_0_0_10"/>
<dbReference type="NCBIfam" id="TIGR00619">
    <property type="entry name" value="sbcd"/>
    <property type="match status" value="1"/>
</dbReference>
<feature type="domain" description="Calcineurin-like phosphoesterase" evidence="2">
    <location>
        <begin position="1"/>
        <end position="57"/>
    </location>
</feature>
<evidence type="ECO:0000259" key="2">
    <source>
        <dbReference type="Pfam" id="PF00149"/>
    </source>
</evidence>
<protein>
    <recommendedName>
        <fullName evidence="1">Nuclease SbcCD subunit D</fullName>
    </recommendedName>
</protein>
<dbReference type="EMBL" id="HG934468">
    <property type="protein sequence ID" value="CDN32629.1"/>
    <property type="molecule type" value="Genomic_DNA"/>
</dbReference>
<dbReference type="STRING" id="1433126.BN938_2559"/>
<dbReference type="SUPFAM" id="SSF56300">
    <property type="entry name" value="Metallo-dependent phosphatases"/>
    <property type="match status" value="1"/>
</dbReference>
<evidence type="ECO:0000313" key="3">
    <source>
        <dbReference type="EMBL" id="CDN32629.1"/>
    </source>
</evidence>
<dbReference type="Pfam" id="PF00149">
    <property type="entry name" value="Metallophos"/>
    <property type="match status" value="1"/>
</dbReference>
<dbReference type="Proteomes" id="UP000027616">
    <property type="component" value="Chromosome I"/>
</dbReference>
<dbReference type="GO" id="GO:0004519">
    <property type="term" value="F:endonuclease activity"/>
    <property type="evidence" value="ECO:0007669"/>
    <property type="project" value="UniProtKB-KW"/>
</dbReference>
<keyword evidence="1" id="KW-0378">Hydrolase</keyword>
<dbReference type="InterPro" id="IPR050535">
    <property type="entry name" value="DNA_Repair-Maintenance_Comp"/>
</dbReference>
<dbReference type="PATRIC" id="fig|1433126.3.peg.2534"/>
<keyword evidence="4" id="KW-1185">Reference proteome</keyword>
<proteinExistence type="inferred from homology"/>